<proteinExistence type="predicted"/>
<dbReference type="InterPro" id="IPR027417">
    <property type="entry name" value="P-loop_NTPase"/>
</dbReference>
<dbReference type="InterPro" id="IPR056884">
    <property type="entry name" value="NPHP3-like_N"/>
</dbReference>
<comment type="caution">
    <text evidence="5">The sequence shown here is derived from an EMBL/GenBank/DDBJ whole genome shotgun (WGS) entry which is preliminary data.</text>
</comment>
<dbReference type="Gene3D" id="1.25.40.20">
    <property type="entry name" value="Ankyrin repeat-containing domain"/>
    <property type="match status" value="2"/>
</dbReference>
<feature type="repeat" description="ANK" evidence="2">
    <location>
        <begin position="905"/>
        <end position="928"/>
    </location>
</feature>
<dbReference type="EMBL" id="JAGHQM010000900">
    <property type="protein sequence ID" value="KAH0557133.1"/>
    <property type="molecule type" value="Genomic_DNA"/>
</dbReference>
<dbReference type="Pfam" id="PF00023">
    <property type="entry name" value="Ank"/>
    <property type="match status" value="1"/>
</dbReference>
<dbReference type="SUPFAM" id="SSF52540">
    <property type="entry name" value="P-loop containing nucleoside triphosphate hydrolases"/>
    <property type="match status" value="1"/>
</dbReference>
<organism evidence="5 6">
    <name type="scientific">Trichoglossum hirsutum</name>
    <dbReference type="NCBI Taxonomy" id="265104"/>
    <lineage>
        <taxon>Eukaryota</taxon>
        <taxon>Fungi</taxon>
        <taxon>Dikarya</taxon>
        <taxon>Ascomycota</taxon>
        <taxon>Pezizomycotina</taxon>
        <taxon>Geoglossomycetes</taxon>
        <taxon>Geoglossales</taxon>
        <taxon>Geoglossaceae</taxon>
        <taxon>Trichoglossum</taxon>
    </lineage>
</organism>
<reference evidence="5" key="1">
    <citation type="submission" date="2021-03" db="EMBL/GenBank/DDBJ databases">
        <title>Comparative genomics and phylogenomic investigation of the class Geoglossomycetes provide insights into ecological specialization and systematics.</title>
        <authorList>
            <person name="Melie T."/>
            <person name="Pirro S."/>
            <person name="Miller A.N."/>
            <person name="Quandt A."/>
        </authorList>
    </citation>
    <scope>NUCLEOTIDE SEQUENCE</scope>
    <source>
        <strain evidence="5">CAQ_001_2017</strain>
    </source>
</reference>
<dbReference type="SUPFAM" id="SSF48403">
    <property type="entry name" value="Ankyrin repeat"/>
    <property type="match status" value="2"/>
</dbReference>
<sequence>MDPLSITASVAAILQLTGQIISTCASYVSAIKNAPQRLTAIKTEVQSLEAIIRVIDLTQQKLRPQSPFVTPLNVPLDACRLCLKELSELLECGNPTTGAPPGSEPGQRATKRSKTLPTLASLAWPFKDNKAKAIMEDVAHHKATLATCVGAVNYSRWVSCEQSILEISPNLKSLRSTIQEESSLSMRAALYAWLSPPNAEESYCTAAAKRSPGTCNWIFNHATYQMWKGGDGGQILWLDGIAGSGKSVLCAAAIQALHANAITHQAMEFHQRHEQPKDVTVAYFFFDRADITKRKPSHLLAAVISQLISGSKVAFKRVSEWARSATAGSASQLWRTPANLPVLEQVFLGILGCSGPSLDTPVVLVVDAVDEGEETGSVISVLLRLALSKRVKILFTSRPDVTISRALELHPHSTFRISVDPPSVTQDIMTYVTLEVENLIQSRAMVLRDPSLKEELITDLTKRSDGMFLLAYCYTANLSSCFSDRDIRQSLSQLPMKLNDAYREMLEHLQNSMSGNRRFGLLLPRLFLWVGYTCRPLTLGELCVAISVENDDTDLDPSNLITDPQSILKIGGNFLTVHRETGRVGFAHSSVREFLLAQPERRLLPSDAEAHVLIASVCLHYLQLPVVYKRMKQLAKGGTQQELAVGQLYDDKFALLPYAARFWSTHTQQITADAANGDEVQALLYKFLFGKTGSFSVWQKAYEFEVLAPKLSKASSDDAGGSRPSGPIALVLLKENMKFQACLNGRQNQSAPVRHVLDDFEVQVEVANRTSASAMPYREYHDNEQQRLELRSRVERYVSNWNRAPVSPLHHLARTVFSATLEKALHQLGWSPDVRGGVLDSTPLHEASKHGSAAAARVLLDAEATANCKDRLGKTPLFYASHAGSLPVVKLLLDHGAKPDECDWYNTSPLHEASRHGHIPVVEALLDRWPNGVSERDNDGNTPLSVSLRSRTLDSSCAIFLLQRGATLLPSDLPHVLNHHQSVPFLQALVQRSNQTLDRADSLVDILCESSATRYQEFLTRLLALGLSIRSDKADGSNTLCKAVRELTSTSWDRQEITPIPLNHGPYWWLTAPHEISKGITALLEHGALCRQETGTTCLHQLASRRGREAADLVRPILDAGCAIEAEDEEGYTPFLRAVQAQNFNLATALLSLGGANARLNDTDSQTGGFLDVVNWRAADGGIEPLLLHLITDKGLSLNARNRRGRTALHELAACRVSDKTAHMMDWTMKHGGDPCVTDSGGNTPLHIVLGSWGEPYAQGNLSSKPYADALLDMARAVPRDGVRTSLRALVGQSRSQWSMRDSCHYGYIVQGLREIGGLDG</sequence>
<evidence type="ECO:0000256" key="2">
    <source>
        <dbReference type="PROSITE-ProRule" id="PRU00023"/>
    </source>
</evidence>
<dbReference type="PROSITE" id="PS50297">
    <property type="entry name" value="ANK_REP_REGION"/>
    <property type="match status" value="3"/>
</dbReference>
<evidence type="ECO:0000259" key="4">
    <source>
        <dbReference type="Pfam" id="PF24883"/>
    </source>
</evidence>
<evidence type="ECO:0000256" key="3">
    <source>
        <dbReference type="SAM" id="MobiDB-lite"/>
    </source>
</evidence>
<dbReference type="Gene3D" id="3.40.50.300">
    <property type="entry name" value="P-loop containing nucleotide triphosphate hydrolases"/>
    <property type="match status" value="1"/>
</dbReference>
<dbReference type="InterPro" id="IPR036770">
    <property type="entry name" value="Ankyrin_rpt-contain_sf"/>
</dbReference>
<feature type="repeat" description="ANK" evidence="2">
    <location>
        <begin position="872"/>
        <end position="904"/>
    </location>
</feature>
<keyword evidence="1" id="KW-0677">Repeat</keyword>
<dbReference type="SMART" id="SM00248">
    <property type="entry name" value="ANK"/>
    <property type="match status" value="7"/>
</dbReference>
<dbReference type="Proteomes" id="UP000750711">
    <property type="component" value="Unassembled WGS sequence"/>
</dbReference>
<keyword evidence="6" id="KW-1185">Reference proteome</keyword>
<keyword evidence="2" id="KW-0040">ANK repeat</keyword>
<feature type="repeat" description="ANK" evidence="2">
    <location>
        <begin position="839"/>
        <end position="871"/>
    </location>
</feature>
<feature type="region of interest" description="Disordered" evidence="3">
    <location>
        <begin position="94"/>
        <end position="113"/>
    </location>
</feature>
<gene>
    <name evidence="5" type="ORF">GP486_005077</name>
</gene>
<accession>A0A9P8LA31</accession>
<name>A0A9P8LA31_9PEZI</name>
<dbReference type="Pfam" id="PF12796">
    <property type="entry name" value="Ank_2"/>
    <property type="match status" value="1"/>
</dbReference>
<dbReference type="PANTHER" id="PTHR10039:SF16">
    <property type="entry name" value="GPI INOSITOL-DEACYLASE"/>
    <property type="match status" value="1"/>
</dbReference>
<feature type="domain" description="Nephrocystin 3-like N-terminal" evidence="4">
    <location>
        <begin position="213"/>
        <end position="398"/>
    </location>
</feature>
<evidence type="ECO:0000313" key="6">
    <source>
        <dbReference type="Proteomes" id="UP000750711"/>
    </source>
</evidence>
<evidence type="ECO:0000313" key="5">
    <source>
        <dbReference type="EMBL" id="KAH0557133.1"/>
    </source>
</evidence>
<dbReference type="Pfam" id="PF24883">
    <property type="entry name" value="NPHP3_N"/>
    <property type="match status" value="1"/>
</dbReference>
<dbReference type="PROSITE" id="PS50088">
    <property type="entry name" value="ANK_REPEAT"/>
    <property type="match status" value="3"/>
</dbReference>
<protein>
    <recommendedName>
        <fullName evidence="4">Nephrocystin 3-like N-terminal domain-containing protein</fullName>
    </recommendedName>
</protein>
<dbReference type="PANTHER" id="PTHR10039">
    <property type="entry name" value="AMELOGENIN"/>
    <property type="match status" value="1"/>
</dbReference>
<evidence type="ECO:0000256" key="1">
    <source>
        <dbReference type="ARBA" id="ARBA00022737"/>
    </source>
</evidence>
<dbReference type="InterPro" id="IPR002110">
    <property type="entry name" value="Ankyrin_rpt"/>
</dbReference>